<name>A0A4V2SUN1_9PSEU</name>
<feature type="transmembrane region" description="Helical" evidence="1">
    <location>
        <begin position="204"/>
        <end position="224"/>
    </location>
</feature>
<feature type="transmembrane region" description="Helical" evidence="1">
    <location>
        <begin position="61"/>
        <end position="83"/>
    </location>
</feature>
<evidence type="ECO:0000313" key="4">
    <source>
        <dbReference type="Proteomes" id="UP000294911"/>
    </source>
</evidence>
<reference evidence="3 4" key="1">
    <citation type="submission" date="2019-03" db="EMBL/GenBank/DDBJ databases">
        <title>Genomic Encyclopedia of Type Strains, Phase IV (KMG-IV): sequencing the most valuable type-strain genomes for metagenomic binning, comparative biology and taxonomic classification.</title>
        <authorList>
            <person name="Goeker M."/>
        </authorList>
    </citation>
    <scope>NUCLEOTIDE SEQUENCE [LARGE SCALE GENOMIC DNA]</scope>
    <source>
        <strain evidence="3 4">DSM 45765</strain>
    </source>
</reference>
<evidence type="ECO:0000259" key="2">
    <source>
        <dbReference type="Pfam" id="PF01970"/>
    </source>
</evidence>
<accession>A0A4V2SUN1</accession>
<keyword evidence="4" id="KW-1185">Reference proteome</keyword>
<evidence type="ECO:0000256" key="1">
    <source>
        <dbReference type="SAM" id="Phobius"/>
    </source>
</evidence>
<comment type="caution">
    <text evidence="3">The sequence shown here is derived from an EMBL/GenBank/DDBJ whole genome shotgun (WGS) entry which is preliminary data.</text>
</comment>
<dbReference type="Proteomes" id="UP000294911">
    <property type="component" value="Unassembled WGS sequence"/>
</dbReference>
<organism evidence="3 4">
    <name type="scientific">Tamaricihabitans halophyticus</name>
    <dbReference type="NCBI Taxonomy" id="1262583"/>
    <lineage>
        <taxon>Bacteria</taxon>
        <taxon>Bacillati</taxon>
        <taxon>Actinomycetota</taxon>
        <taxon>Actinomycetes</taxon>
        <taxon>Pseudonocardiales</taxon>
        <taxon>Pseudonocardiaceae</taxon>
        <taxon>Tamaricihabitans</taxon>
    </lineage>
</organism>
<dbReference type="InterPro" id="IPR002823">
    <property type="entry name" value="DUF112_TM"/>
</dbReference>
<feature type="transmembrane region" description="Helical" evidence="1">
    <location>
        <begin position="20"/>
        <end position="49"/>
    </location>
</feature>
<evidence type="ECO:0000313" key="3">
    <source>
        <dbReference type="EMBL" id="TCP55246.1"/>
    </source>
</evidence>
<feature type="transmembrane region" description="Helical" evidence="1">
    <location>
        <begin position="110"/>
        <end position="136"/>
    </location>
</feature>
<keyword evidence="1" id="KW-0812">Transmembrane</keyword>
<feature type="transmembrane region" description="Helical" evidence="1">
    <location>
        <begin position="148"/>
        <end position="168"/>
    </location>
</feature>
<dbReference type="Pfam" id="PF01970">
    <property type="entry name" value="TctA"/>
    <property type="match status" value="1"/>
</dbReference>
<sequence>MDTLDGLLHGLSVAVQPINIGAAFAGVLLGMLTGVLPGLGTVAGAALVLPLTFTLDSPETGIIMIAGIYYGAMYGGSITSILFKVPGEAASVVAAMDGYELARNGRAGPVLGITTIGSFVAGMLTAVVVTFFAPALAELGLAFGPAELFALVTGSLLILATVSGGGLASNLVPLGLGLVVATIGQEPVTSISRFTFGNGELSQGIGLVPVAVGAFGIAELLFLVSGKRGNGTTTKVRVRDLIPSKDEVRRSVAPWLRGTGLGAFLGLLPGPSAAVSAFASYKAEKSISKTPSRFGTGQIEGVSGPEAANNAASTSSIVPILTLGIPFSSTLALVLSAMIIHGVQPGPALITNDPDIFWGVIASIFLGNLMLVVLNIPMIGVWVRLLSTPQHVLVTGIVALSVIGAYSVNNSMLDVYLLVVFAALGYVLRTYGFQMAPLILGVALGPFLETYLRQGLALSRGSVPDLLAGSSISLTVWILVALAVLGAPTVRFLRRRRRGVKESTRV</sequence>
<dbReference type="AlphaFoldDB" id="A0A4V2SUN1"/>
<dbReference type="PANTHER" id="PTHR35342:SF5">
    <property type="entry name" value="TRICARBOXYLIC TRANSPORT PROTEIN"/>
    <property type="match status" value="1"/>
</dbReference>
<feature type="domain" description="DUF112" evidence="2">
    <location>
        <begin position="21"/>
        <end position="440"/>
    </location>
</feature>
<dbReference type="RefSeq" id="WP_132876588.1">
    <property type="nucleotide sequence ID" value="NZ_SLXQ01000002.1"/>
</dbReference>
<dbReference type="EMBL" id="SLXQ01000002">
    <property type="protein sequence ID" value="TCP55246.1"/>
    <property type="molecule type" value="Genomic_DNA"/>
</dbReference>
<dbReference type="PANTHER" id="PTHR35342">
    <property type="entry name" value="TRICARBOXYLIC TRANSPORT PROTEIN"/>
    <property type="match status" value="1"/>
</dbReference>
<protein>
    <submittedName>
        <fullName evidence="3">Putative tricarboxylic transport membrane protein</fullName>
    </submittedName>
</protein>
<feature type="transmembrane region" description="Helical" evidence="1">
    <location>
        <begin position="356"/>
        <end position="376"/>
    </location>
</feature>
<feature type="transmembrane region" description="Helical" evidence="1">
    <location>
        <begin position="388"/>
        <end position="406"/>
    </location>
</feature>
<feature type="transmembrane region" description="Helical" evidence="1">
    <location>
        <begin position="320"/>
        <end position="344"/>
    </location>
</feature>
<dbReference type="OrthoDB" id="9781349at2"/>
<feature type="transmembrane region" description="Helical" evidence="1">
    <location>
        <begin position="412"/>
        <end position="428"/>
    </location>
</feature>
<keyword evidence="1" id="KW-1133">Transmembrane helix</keyword>
<gene>
    <name evidence="3" type="ORF">EV191_102458</name>
</gene>
<feature type="transmembrane region" description="Helical" evidence="1">
    <location>
        <begin position="472"/>
        <end position="493"/>
    </location>
</feature>
<proteinExistence type="predicted"/>
<keyword evidence="1" id="KW-0472">Membrane</keyword>